<protein>
    <recommendedName>
        <fullName evidence="3">N-formylglutamate amidohydrolase</fullName>
    </recommendedName>
</protein>
<evidence type="ECO:0000313" key="2">
    <source>
        <dbReference type="Proteomes" id="UP000541033"/>
    </source>
</evidence>
<keyword evidence="2" id="KW-1185">Reference proteome</keyword>
<gene>
    <name evidence="1" type="ORF">FHX76_002001</name>
</gene>
<organism evidence="1 2">
    <name type="scientific">Lysinibacter cavernae</name>
    <dbReference type="NCBI Taxonomy" id="1640652"/>
    <lineage>
        <taxon>Bacteria</taxon>
        <taxon>Bacillati</taxon>
        <taxon>Actinomycetota</taxon>
        <taxon>Actinomycetes</taxon>
        <taxon>Micrococcales</taxon>
        <taxon>Microbacteriaceae</taxon>
        <taxon>Lysinibacter</taxon>
    </lineage>
</organism>
<dbReference type="Gene3D" id="3.40.630.40">
    <property type="entry name" value="Zn-dependent exopeptidases"/>
    <property type="match status" value="1"/>
</dbReference>
<name>A0A7X5R1R6_9MICO</name>
<dbReference type="RefSeq" id="WP_167150523.1">
    <property type="nucleotide sequence ID" value="NZ_JAAMOX010000002.1"/>
</dbReference>
<dbReference type="EMBL" id="JAAMOX010000002">
    <property type="protein sequence ID" value="NIH54105.1"/>
    <property type="molecule type" value="Genomic_DNA"/>
</dbReference>
<dbReference type="Proteomes" id="UP000541033">
    <property type="component" value="Unassembled WGS sequence"/>
</dbReference>
<sequence length="385" mass="42482">MAAETVATPSTGARGEPVLIPAGTTFSPDDITFFQGKDSGRTLDEAVREADVLVSCPHSGDRIPAELSEFLAPEFTHRLQYDFSDRTTGPIVRRWAEIDPRIIYVENPHPRMIRDPNRERPENIRETLREAFARVEAVGRWNRVDLSGVDAIRPVTFSFYPLLVPPATEQDLDHLASTFERVAERGLGVYEQTRDDLLGRMTELALARAASGEHARFTTLSFHDTMNHTTTRDGAVTVERAEADRLPNVVALSNRGDHRGEPRGENVVTMDPALVRSLATAHRAGFSTANDDDVQLNQPYLGSNEIIRAGARFSGLADRVAAASASGGLAELSAVQAEFLREFLLGGRATAELQQPGVDWPSDDKQHIDDIAQACKRSWDLFRSK</sequence>
<dbReference type="AlphaFoldDB" id="A0A7X5R1R6"/>
<comment type="caution">
    <text evidence="1">The sequence shown here is derived from an EMBL/GenBank/DDBJ whole genome shotgun (WGS) entry which is preliminary data.</text>
</comment>
<accession>A0A7X5R1R6</accession>
<evidence type="ECO:0000313" key="1">
    <source>
        <dbReference type="EMBL" id="NIH54105.1"/>
    </source>
</evidence>
<reference evidence="1 2" key="1">
    <citation type="submission" date="2020-02" db="EMBL/GenBank/DDBJ databases">
        <title>Sequencing the genomes of 1000 actinobacteria strains.</title>
        <authorList>
            <person name="Klenk H.-P."/>
        </authorList>
    </citation>
    <scope>NUCLEOTIDE SEQUENCE [LARGE SCALE GENOMIC DNA]</scope>
    <source>
        <strain evidence="1 2">DSM 27960</strain>
    </source>
</reference>
<proteinExistence type="predicted"/>
<evidence type="ECO:0008006" key="3">
    <source>
        <dbReference type="Google" id="ProtNLM"/>
    </source>
</evidence>
<dbReference type="Pfam" id="PF05013">
    <property type="entry name" value="FGase"/>
    <property type="match status" value="1"/>
</dbReference>
<dbReference type="InterPro" id="IPR007709">
    <property type="entry name" value="N-FG_amidohydro"/>
</dbReference>
<dbReference type="SUPFAM" id="SSF53187">
    <property type="entry name" value="Zn-dependent exopeptidases"/>
    <property type="match status" value="1"/>
</dbReference>